<evidence type="ECO:0000313" key="4">
    <source>
        <dbReference type="Proteomes" id="UP000199420"/>
    </source>
</evidence>
<feature type="region of interest" description="Disordered" evidence="1">
    <location>
        <begin position="189"/>
        <end position="208"/>
    </location>
</feature>
<feature type="transmembrane region" description="Helical" evidence="2">
    <location>
        <begin position="83"/>
        <end position="105"/>
    </location>
</feature>
<protein>
    <recommendedName>
        <fullName evidence="5">ABC-2 type transport system permease protein</fullName>
    </recommendedName>
</protein>
<dbReference type="AlphaFoldDB" id="A0A1H6WL80"/>
<feature type="transmembrane region" description="Helical" evidence="2">
    <location>
        <begin position="403"/>
        <end position="420"/>
    </location>
</feature>
<evidence type="ECO:0000256" key="1">
    <source>
        <dbReference type="SAM" id="MobiDB-lite"/>
    </source>
</evidence>
<keyword evidence="2" id="KW-1133">Transmembrane helix</keyword>
<evidence type="ECO:0000313" key="3">
    <source>
        <dbReference type="EMBL" id="SEJ15954.1"/>
    </source>
</evidence>
<feature type="transmembrane region" description="Helical" evidence="2">
    <location>
        <begin position="342"/>
        <end position="365"/>
    </location>
</feature>
<feature type="transmembrane region" description="Helical" evidence="2">
    <location>
        <begin position="262"/>
        <end position="282"/>
    </location>
</feature>
<gene>
    <name evidence="3" type="ORF">SAMN04487997_2581</name>
</gene>
<proteinExistence type="predicted"/>
<feature type="transmembrane region" description="Helical" evidence="2">
    <location>
        <begin position="44"/>
        <end position="62"/>
    </location>
</feature>
<feature type="transmembrane region" description="Helical" evidence="2">
    <location>
        <begin position="288"/>
        <end position="307"/>
    </location>
</feature>
<keyword evidence="4" id="KW-1185">Reference proteome</keyword>
<feature type="transmembrane region" description="Helical" evidence="2">
    <location>
        <begin position="371"/>
        <end position="391"/>
    </location>
</feature>
<evidence type="ECO:0000256" key="2">
    <source>
        <dbReference type="SAM" id="Phobius"/>
    </source>
</evidence>
<dbReference type="PROSITE" id="PS51257">
    <property type="entry name" value="PROKAR_LIPOPROTEIN"/>
    <property type="match status" value="1"/>
</dbReference>
<name>A0A1H6WL80_9GAMM</name>
<keyword evidence="2" id="KW-0472">Membrane</keyword>
<feature type="transmembrane region" description="Helical" evidence="2">
    <location>
        <begin position="426"/>
        <end position="450"/>
    </location>
</feature>
<evidence type="ECO:0008006" key="5">
    <source>
        <dbReference type="Google" id="ProtNLM"/>
    </source>
</evidence>
<dbReference type="STRING" id="529704.SAMN02927913_2558"/>
<feature type="transmembrane region" description="Helical" evidence="2">
    <location>
        <begin position="161"/>
        <end position="180"/>
    </location>
</feature>
<sequence>MRAIAQLWLLPSRQMPLLGALVHLLWLAALACLALITPHAEGAAIGAGLLAVGSWFWHLGLATTLRGACQPETFLLPAFRRRLAAFGLADAVTWVGLPALLALAIGVPHAALGGTLLLLAAAMGFAMGVERWISLLFWPLLVLAGWMPGLASAVVHNAIESPLTLPLLLLVAVLLLRLSLHPMLQITDRPPDTSPLEGLSVGRGATTDAAPRRSALGRRLEGWFDTIAQRALEQALTRYRQQPTAARRRTLVRRLLLPHDNALAILLRMAIMAVFATLYVVVALHRRPFHASVVGAYAVLIALARFPQIGRGMQRMRPNLADLYLTLAPTTRTQYQQTLADALLVLVPTGTASALAYTVLGIVLTHATQPWLMLLVTLIVATGGGLVALAVHLIGPQNAVGRQWVNAAVLTGTMAMYWAGVGLVDALGYVFGGGLLALVVLGFGLGVWFAAQREYRRREPCFDAPLT</sequence>
<feature type="transmembrane region" description="Helical" evidence="2">
    <location>
        <begin position="136"/>
        <end position="155"/>
    </location>
</feature>
<dbReference type="OrthoDB" id="5938825at2"/>
<feature type="transmembrane region" description="Helical" evidence="2">
    <location>
        <begin position="111"/>
        <end position="129"/>
    </location>
</feature>
<reference evidence="3 4" key="1">
    <citation type="submission" date="2016-10" db="EMBL/GenBank/DDBJ databases">
        <authorList>
            <person name="de Groot N.N."/>
        </authorList>
    </citation>
    <scope>NUCLEOTIDE SEQUENCE [LARGE SCALE GENOMIC DNA]</scope>
    <source>
        <strain evidence="3 4">DSM 26515</strain>
    </source>
</reference>
<accession>A0A1H6WL80</accession>
<dbReference type="Proteomes" id="UP000199420">
    <property type="component" value="Unassembled WGS sequence"/>
</dbReference>
<organism evidence="3 4">
    <name type="scientific">Frateuria terrea</name>
    <dbReference type="NCBI Taxonomy" id="529704"/>
    <lineage>
        <taxon>Bacteria</taxon>
        <taxon>Pseudomonadati</taxon>
        <taxon>Pseudomonadota</taxon>
        <taxon>Gammaproteobacteria</taxon>
        <taxon>Lysobacterales</taxon>
        <taxon>Rhodanobacteraceae</taxon>
        <taxon>Frateuria</taxon>
    </lineage>
</organism>
<dbReference type="EMBL" id="FNYC01000005">
    <property type="protein sequence ID" value="SEJ15954.1"/>
    <property type="molecule type" value="Genomic_DNA"/>
</dbReference>
<dbReference type="RefSeq" id="WP_091337542.1">
    <property type="nucleotide sequence ID" value="NZ_FNYC01000005.1"/>
</dbReference>
<keyword evidence="2" id="KW-0812">Transmembrane</keyword>